<dbReference type="InterPro" id="IPR017200">
    <property type="entry name" value="PqqE-like"/>
</dbReference>
<keyword evidence="6 8" id="KW-0408">Iron</keyword>
<dbReference type="SFLD" id="SFLDG01067">
    <property type="entry name" value="SPASM/twitch_domain_containing"/>
    <property type="match status" value="1"/>
</dbReference>
<comment type="similarity">
    <text evidence="8">Belongs to the radical SAM superfamily. PqqE family.</text>
</comment>
<keyword evidence="2 8" id="KW-0949">S-adenosyl-L-methionine</keyword>
<keyword evidence="1 8" id="KW-0004">4Fe-4S</keyword>
<evidence type="ECO:0000256" key="1">
    <source>
        <dbReference type="ARBA" id="ARBA00022485"/>
    </source>
</evidence>
<dbReference type="SFLD" id="SFLDF00280">
    <property type="entry name" value="coenzyme_PQQ_synthesis_protein"/>
    <property type="match status" value="1"/>
</dbReference>
<evidence type="ECO:0000256" key="3">
    <source>
        <dbReference type="ARBA" id="ARBA00022723"/>
    </source>
</evidence>
<dbReference type="NCBIfam" id="TIGR02109">
    <property type="entry name" value="PQQ_syn_pqqE"/>
    <property type="match status" value="1"/>
</dbReference>
<dbReference type="HAMAP" id="MF_00660">
    <property type="entry name" value="PqqE"/>
    <property type="match status" value="1"/>
</dbReference>
<evidence type="ECO:0000313" key="10">
    <source>
        <dbReference type="EMBL" id="QKZ17484.1"/>
    </source>
</evidence>
<dbReference type="SMART" id="SM00729">
    <property type="entry name" value="Elp3"/>
    <property type="match status" value="1"/>
</dbReference>
<dbReference type="EC" id="1.21.98.4" evidence="8"/>
<evidence type="ECO:0000256" key="5">
    <source>
        <dbReference type="ARBA" id="ARBA00023002"/>
    </source>
</evidence>
<evidence type="ECO:0000256" key="6">
    <source>
        <dbReference type="ARBA" id="ARBA00023004"/>
    </source>
</evidence>
<dbReference type="SUPFAM" id="SSF102114">
    <property type="entry name" value="Radical SAM enzymes"/>
    <property type="match status" value="1"/>
</dbReference>
<dbReference type="InterPro" id="IPR023885">
    <property type="entry name" value="4Fe4S-binding_SPASM_dom"/>
</dbReference>
<dbReference type="Pfam" id="PF13186">
    <property type="entry name" value="SPASM"/>
    <property type="match status" value="1"/>
</dbReference>
<keyword evidence="7 8" id="KW-0411">Iron-sulfur</keyword>
<comment type="cofactor">
    <cofactor evidence="8">
        <name>[4Fe-4S] cluster</name>
        <dbReference type="ChEBI" id="CHEBI:49883"/>
    </cofactor>
    <text evidence="8">Binds 1 [4Fe-4S] cluster. The cluster is coordinated with 3 cysteines and an exchangeable S-adenosyl-L-methionine.</text>
</comment>
<dbReference type="UniPathway" id="UPA00539"/>
<organism evidence="10 11">
    <name type="scientific">Streptomyces chartreusis</name>
    <dbReference type="NCBI Taxonomy" id="1969"/>
    <lineage>
        <taxon>Bacteria</taxon>
        <taxon>Bacillati</taxon>
        <taxon>Actinomycetota</taxon>
        <taxon>Actinomycetes</taxon>
        <taxon>Kitasatosporales</taxon>
        <taxon>Streptomycetaceae</taxon>
        <taxon>Streptomyces</taxon>
    </lineage>
</organism>
<evidence type="ECO:0000256" key="2">
    <source>
        <dbReference type="ARBA" id="ARBA00022691"/>
    </source>
</evidence>
<comment type="pathway">
    <text evidence="8">Cofactor biosynthesis; pyrroloquinoline quinone biosynthesis.</text>
</comment>
<dbReference type="InterPro" id="IPR013785">
    <property type="entry name" value="Aldolase_TIM"/>
</dbReference>
<dbReference type="GO" id="GO:0032324">
    <property type="term" value="P:molybdopterin cofactor biosynthetic process"/>
    <property type="evidence" value="ECO:0007669"/>
    <property type="project" value="UniProtKB-ARBA"/>
</dbReference>
<feature type="binding site" evidence="8">
    <location>
        <position position="17"/>
    </location>
    <ligand>
        <name>[4Fe-4S] cluster</name>
        <dbReference type="ChEBI" id="CHEBI:49883"/>
        <note>4Fe-4S-S-AdoMet</note>
    </ligand>
</feature>
<name>A0A7H8T272_STRCX</name>
<keyword evidence="5 8" id="KW-0560">Oxidoreductase</keyword>
<dbReference type="RefSeq" id="WP_176574777.1">
    <property type="nucleotide sequence ID" value="NZ_CBDRGH010000014.1"/>
</dbReference>
<dbReference type="GO" id="GO:0018189">
    <property type="term" value="P:pyrroloquinoline quinone biosynthetic process"/>
    <property type="evidence" value="ECO:0007669"/>
    <property type="project" value="UniProtKB-UniRule"/>
</dbReference>
<gene>
    <name evidence="8 10" type="primary">pqqE</name>
    <name evidence="10" type="ORF">HUT05_09065</name>
</gene>
<evidence type="ECO:0000256" key="8">
    <source>
        <dbReference type="HAMAP-Rule" id="MF_00660"/>
    </source>
</evidence>
<dbReference type="GO" id="GO:0016491">
    <property type="term" value="F:oxidoreductase activity"/>
    <property type="evidence" value="ECO:0007669"/>
    <property type="project" value="UniProtKB-KW"/>
</dbReference>
<dbReference type="EMBL" id="CP056041">
    <property type="protein sequence ID" value="QKZ17484.1"/>
    <property type="molecule type" value="Genomic_DNA"/>
</dbReference>
<dbReference type="InterPro" id="IPR000385">
    <property type="entry name" value="MoaA_NifB_PqqE_Fe-S-bd_CS"/>
</dbReference>
<dbReference type="Proteomes" id="UP000509418">
    <property type="component" value="Chromosome"/>
</dbReference>
<comment type="subunit">
    <text evidence="8">Interacts with PqqD. The interaction is necessary for activity of PqqE.</text>
</comment>
<dbReference type="CDD" id="cd01335">
    <property type="entry name" value="Radical_SAM"/>
    <property type="match status" value="1"/>
</dbReference>
<evidence type="ECO:0000313" key="11">
    <source>
        <dbReference type="Proteomes" id="UP000509418"/>
    </source>
</evidence>
<dbReference type="SFLD" id="SFLDG01386">
    <property type="entry name" value="main_SPASM_domain-containing"/>
    <property type="match status" value="1"/>
</dbReference>
<dbReference type="InterPro" id="IPR011843">
    <property type="entry name" value="PQQ_synth_PqqE_bac"/>
</dbReference>
<dbReference type="Gene3D" id="3.20.20.70">
    <property type="entry name" value="Aldolase class I"/>
    <property type="match status" value="1"/>
</dbReference>
<dbReference type="SFLD" id="SFLDS00029">
    <property type="entry name" value="Radical_SAM"/>
    <property type="match status" value="1"/>
</dbReference>
<accession>A0A7H8T272</accession>
<dbReference type="InterPro" id="IPR006638">
    <property type="entry name" value="Elp3/MiaA/NifB-like_rSAM"/>
</dbReference>
<keyword evidence="3 8" id="KW-0479">Metal-binding</keyword>
<reference evidence="10 11" key="1">
    <citation type="submission" date="2020-06" db="EMBL/GenBank/DDBJ databases">
        <title>Genome mining for natural products.</title>
        <authorList>
            <person name="Zhang B."/>
            <person name="Shi J."/>
            <person name="Ge H."/>
        </authorList>
    </citation>
    <scope>NUCLEOTIDE SEQUENCE [LARGE SCALE GENOMIC DNA]</scope>
    <source>
        <strain evidence="10 11">NA02069</strain>
    </source>
</reference>
<dbReference type="PROSITE" id="PS51918">
    <property type="entry name" value="RADICAL_SAM"/>
    <property type="match status" value="1"/>
</dbReference>
<protein>
    <recommendedName>
        <fullName evidence="8">PqqA peptide cyclase</fullName>
        <ecNumber evidence="8">1.21.98.4</ecNumber>
    </recommendedName>
    <alternativeName>
        <fullName evidence="8">Coenzyme PQQ synthesis protein E</fullName>
    </alternativeName>
</protein>
<feature type="binding site" evidence="8">
    <location>
        <position position="21"/>
    </location>
    <ligand>
        <name>[4Fe-4S] cluster</name>
        <dbReference type="ChEBI" id="CHEBI:49883"/>
        <note>4Fe-4S-S-AdoMet</note>
    </ligand>
</feature>
<dbReference type="PANTHER" id="PTHR11228">
    <property type="entry name" value="RADICAL SAM DOMAIN PROTEIN"/>
    <property type="match status" value="1"/>
</dbReference>
<feature type="binding site" evidence="8">
    <location>
        <position position="24"/>
    </location>
    <ligand>
        <name>[4Fe-4S] cluster</name>
        <dbReference type="ChEBI" id="CHEBI:49883"/>
        <note>4Fe-4S-S-AdoMet</note>
    </ligand>
</feature>
<dbReference type="AlphaFoldDB" id="A0A7H8T272"/>
<dbReference type="GO" id="GO:0009975">
    <property type="term" value="F:cyclase activity"/>
    <property type="evidence" value="ECO:0007669"/>
    <property type="project" value="UniProtKB-UniRule"/>
</dbReference>
<dbReference type="GO" id="GO:0005506">
    <property type="term" value="F:iron ion binding"/>
    <property type="evidence" value="ECO:0007669"/>
    <property type="project" value="UniProtKB-UniRule"/>
</dbReference>
<evidence type="ECO:0000256" key="7">
    <source>
        <dbReference type="ARBA" id="ARBA00023014"/>
    </source>
</evidence>
<keyword evidence="11" id="KW-1185">Reference proteome</keyword>
<dbReference type="InterPro" id="IPR050377">
    <property type="entry name" value="Radical_SAM_PqqE_MftC-like"/>
</dbReference>
<evidence type="ECO:0000259" key="9">
    <source>
        <dbReference type="PROSITE" id="PS51918"/>
    </source>
</evidence>
<dbReference type="NCBIfam" id="TIGR04085">
    <property type="entry name" value="rSAM_more_4Fe4S"/>
    <property type="match status" value="1"/>
</dbReference>
<dbReference type="GO" id="GO:0051539">
    <property type="term" value="F:4 iron, 4 sulfur cluster binding"/>
    <property type="evidence" value="ECO:0007669"/>
    <property type="project" value="UniProtKB-KW"/>
</dbReference>
<evidence type="ECO:0000256" key="4">
    <source>
        <dbReference type="ARBA" id="ARBA00022905"/>
    </source>
</evidence>
<dbReference type="InterPro" id="IPR058240">
    <property type="entry name" value="rSAM_sf"/>
</dbReference>
<comment type="function">
    <text evidence="8">Catalyzes the cross-linking of a glutamate residue and a tyrosine residue in the PqqA protein as part of the biosynthesis of pyrroloquinoline quinone (PQQ).</text>
</comment>
<dbReference type="Pfam" id="PF04055">
    <property type="entry name" value="Radical_SAM"/>
    <property type="match status" value="1"/>
</dbReference>
<dbReference type="GO" id="GO:1904047">
    <property type="term" value="F:S-adenosyl-L-methionine binding"/>
    <property type="evidence" value="ECO:0007669"/>
    <property type="project" value="UniProtKB-UniRule"/>
</dbReference>
<proteinExistence type="inferred from homology"/>
<sequence>MTADPPWALLAELTHRCPLRCGYCSNPVELAGRSAELTADEWAGVFRQAADLGVVQTHLSGGEPLLRRELPDIVAAAERSGLYTQLVTSGVGLGERRLGELVEAGLHSVQLSVQHADSDTSDRIAGARSFAAKERAARLIRAAGLPFGLNIVLHRANIDALDDLIALGAAWGADRVELAHTQFQGWALRNRATLLPTRDQVDRARTTLTRWRERPDPVPELIWVTPDYIDGVAKPCMGGWGALSLTVAPDGTVLPCPAAAALPGLDPPNVRDRQLSWIWRESRAFNAYRGDSWMRGPCRSCALAATDHGGCRCQAYALTGDATRTDPACRLSPDHALVRDLVDSARPPAGNPVHPYREGAP</sequence>
<dbReference type="PANTHER" id="PTHR11228:SF7">
    <property type="entry name" value="PQQA PEPTIDE CYCLASE"/>
    <property type="match status" value="1"/>
</dbReference>
<dbReference type="PIRSF" id="PIRSF037420">
    <property type="entry name" value="PQQ_syn_pqqE"/>
    <property type="match status" value="1"/>
</dbReference>
<keyword evidence="4 8" id="KW-0884">PQQ biosynthesis</keyword>
<feature type="domain" description="Radical SAM core" evidence="9">
    <location>
        <begin position="3"/>
        <end position="227"/>
    </location>
</feature>
<dbReference type="PROSITE" id="PS01305">
    <property type="entry name" value="MOAA_NIFB_PQQE"/>
    <property type="match status" value="1"/>
</dbReference>
<dbReference type="InterPro" id="IPR007197">
    <property type="entry name" value="rSAM"/>
</dbReference>
<comment type="catalytic activity">
    <reaction evidence="8">
        <text>[PQQ precursor protein] + S-adenosyl-L-methionine = E-Y cross-linked-[PQQ precursor protein] + 5'-deoxyadenosine + L-methionine + H(+)</text>
        <dbReference type="Rhea" id="RHEA:56836"/>
        <dbReference type="Rhea" id="RHEA-COMP:14800"/>
        <dbReference type="Rhea" id="RHEA-COMP:14801"/>
        <dbReference type="ChEBI" id="CHEBI:15378"/>
        <dbReference type="ChEBI" id="CHEBI:17319"/>
        <dbReference type="ChEBI" id="CHEBI:57844"/>
        <dbReference type="ChEBI" id="CHEBI:59789"/>
        <dbReference type="ChEBI" id="CHEBI:141026"/>
        <dbReference type="ChEBI" id="CHEBI:141027"/>
        <dbReference type="EC" id="1.21.98.4"/>
    </reaction>
</comment>